<gene>
    <name evidence="1" type="ORF">MAE30S32_26730</name>
</gene>
<dbReference type="AlphaFoldDB" id="A0A510PJS8"/>
<accession>A0A510PJS8</accession>
<comment type="caution">
    <text evidence="1">The sequence shown here is derived from an EMBL/GenBank/DDBJ whole genome shotgun (WGS) entry which is preliminary data.</text>
</comment>
<dbReference type="Proteomes" id="UP000321223">
    <property type="component" value="Unassembled WGS sequence"/>
</dbReference>
<proteinExistence type="predicted"/>
<evidence type="ECO:0000313" key="1">
    <source>
        <dbReference type="EMBL" id="GCA94021.1"/>
    </source>
</evidence>
<evidence type="ECO:0000313" key="2">
    <source>
        <dbReference type="Proteomes" id="UP000321223"/>
    </source>
</evidence>
<organism evidence="1 2">
    <name type="scientific">Microcystis aeruginosa 11-30S32</name>
    <dbReference type="NCBI Taxonomy" id="2358142"/>
    <lineage>
        <taxon>Bacteria</taxon>
        <taxon>Bacillati</taxon>
        <taxon>Cyanobacteriota</taxon>
        <taxon>Cyanophyceae</taxon>
        <taxon>Oscillatoriophycideae</taxon>
        <taxon>Chroococcales</taxon>
        <taxon>Microcystaceae</taxon>
        <taxon>Microcystis</taxon>
    </lineage>
</organism>
<reference evidence="1 2" key="1">
    <citation type="journal article" date="2019" name="Appl. Environ. Microbiol.">
        <title>Co-occurrence of broad and narrow host-range viruses infecting the toxic bloom-forming cyanobacterium Microcystis aeruginosa.</title>
        <authorList>
            <person name="Morimoto D."/>
            <person name="Tominaga K."/>
            <person name="Nishimura Y."/>
            <person name="Yoshida N."/>
            <person name="Kimura S."/>
            <person name="Sako Y."/>
            <person name="Yoshida T."/>
        </authorList>
    </citation>
    <scope>NUCLEOTIDE SEQUENCE [LARGE SCALE GENOMIC DNA]</scope>
    <source>
        <strain evidence="1 2">11-30S32</strain>
    </source>
</reference>
<protein>
    <submittedName>
        <fullName evidence="1">Transposase, partial</fullName>
    </submittedName>
</protein>
<feature type="non-terminal residue" evidence="1">
    <location>
        <position position="32"/>
    </location>
</feature>
<dbReference type="EMBL" id="BHVU01000159">
    <property type="protein sequence ID" value="GCA94021.1"/>
    <property type="molecule type" value="Genomic_DNA"/>
</dbReference>
<name>A0A510PJS8_MICAE</name>
<sequence>MLTDWKKQEELDFLNEVSCVPLQQGLRHLQTA</sequence>